<evidence type="ECO:0000256" key="1">
    <source>
        <dbReference type="SAM" id="MobiDB-lite"/>
    </source>
</evidence>
<organism evidence="2 3">
    <name type="scientific">Cymbomonas tetramitiformis</name>
    <dbReference type="NCBI Taxonomy" id="36881"/>
    <lineage>
        <taxon>Eukaryota</taxon>
        <taxon>Viridiplantae</taxon>
        <taxon>Chlorophyta</taxon>
        <taxon>Pyramimonadophyceae</taxon>
        <taxon>Pyramimonadales</taxon>
        <taxon>Pyramimonadaceae</taxon>
        <taxon>Cymbomonas</taxon>
    </lineage>
</organism>
<sequence>DGPQQRISRKPSIGSSAHGQDAELRREEGAGSTLGADWSMWLDASLASCKPASVAVAAAKPAPEVAVSRQGSFRAPPSVASTSNRSIGSTLAVAQLVMQGYSQGDAEAAIAQTSPLASDNILQAAASVLEERAVPAAPVAPFSVRRSGRSFAKASHHASASSLEATPHSSPAPLREEPQTAPRFTVSSGGEARQHNDSIEGSGISALGSWVPATLWRSTGKP</sequence>
<evidence type="ECO:0000313" key="2">
    <source>
        <dbReference type="EMBL" id="KAK3246082.1"/>
    </source>
</evidence>
<feature type="region of interest" description="Disordered" evidence="1">
    <location>
        <begin position="1"/>
        <end position="30"/>
    </location>
</feature>
<protein>
    <submittedName>
        <fullName evidence="2">Uncharacterized protein</fullName>
    </submittedName>
</protein>
<proteinExistence type="predicted"/>
<dbReference type="AlphaFoldDB" id="A0AAE0EZN7"/>
<dbReference type="Proteomes" id="UP001190700">
    <property type="component" value="Unassembled WGS sequence"/>
</dbReference>
<reference evidence="2 3" key="1">
    <citation type="journal article" date="2015" name="Genome Biol. Evol.">
        <title>Comparative Genomics of a Bacterivorous Green Alga Reveals Evolutionary Causalities and Consequences of Phago-Mixotrophic Mode of Nutrition.</title>
        <authorList>
            <person name="Burns J.A."/>
            <person name="Paasch A."/>
            <person name="Narechania A."/>
            <person name="Kim E."/>
        </authorList>
    </citation>
    <scope>NUCLEOTIDE SEQUENCE [LARGE SCALE GENOMIC DNA]</scope>
    <source>
        <strain evidence="2 3">PLY_AMNH</strain>
    </source>
</reference>
<name>A0AAE0EZN7_9CHLO</name>
<evidence type="ECO:0000313" key="3">
    <source>
        <dbReference type="Proteomes" id="UP001190700"/>
    </source>
</evidence>
<feature type="compositionally biased region" description="Basic and acidic residues" evidence="1">
    <location>
        <begin position="20"/>
        <end position="29"/>
    </location>
</feature>
<accession>A0AAE0EZN7</accession>
<dbReference type="EMBL" id="LGRX02030107">
    <property type="protein sequence ID" value="KAK3246082.1"/>
    <property type="molecule type" value="Genomic_DNA"/>
</dbReference>
<gene>
    <name evidence="2" type="ORF">CYMTET_44373</name>
</gene>
<feature type="non-terminal residue" evidence="2">
    <location>
        <position position="1"/>
    </location>
</feature>
<feature type="compositionally biased region" description="Low complexity" evidence="1">
    <location>
        <begin position="153"/>
        <end position="165"/>
    </location>
</feature>
<feature type="region of interest" description="Disordered" evidence="1">
    <location>
        <begin position="153"/>
        <end position="205"/>
    </location>
</feature>
<comment type="caution">
    <text evidence="2">The sequence shown here is derived from an EMBL/GenBank/DDBJ whole genome shotgun (WGS) entry which is preliminary data.</text>
</comment>
<keyword evidence="3" id="KW-1185">Reference proteome</keyword>